<dbReference type="GeneID" id="29060316"/>
<keyword evidence="2" id="KW-1185">Reference proteome</keyword>
<accession>A0A1B0VVE8</accession>
<reference evidence="2" key="1">
    <citation type="submission" date="2016-03" db="EMBL/GenBank/DDBJ databases">
        <authorList>
            <person name="Cucic S."/>
            <person name="Anany H."/>
            <person name="Brovko L."/>
            <person name="Kropinski A.M."/>
            <person name="Griffiths M.W."/>
        </authorList>
    </citation>
    <scope>NUCLEOTIDE SEQUENCE [LARGE SCALE GENOMIC DNA]</scope>
</reference>
<name>A0A1B0VVE8_9CAUD</name>
<gene>
    <name evidence="1" type="ORF">CGG41_131</name>
</gene>
<dbReference type="EMBL" id="KU867307">
    <property type="protein sequence ID" value="ANA49486.1"/>
    <property type="molecule type" value="Genomic_DNA"/>
</dbReference>
<protein>
    <submittedName>
        <fullName evidence="1">Uncharacterized protein</fullName>
    </submittedName>
</protein>
<organism evidence="1 2">
    <name type="scientific">Salmonella phage vB_SnwM_CGG4-1</name>
    <dbReference type="NCBI Taxonomy" id="1815631"/>
    <lineage>
        <taxon>Viruses</taxon>
        <taxon>Duplodnaviria</taxon>
        <taxon>Heunggongvirae</taxon>
        <taxon>Uroviricota</taxon>
        <taxon>Caudoviricetes</taxon>
        <taxon>Pantevenvirales</taxon>
        <taxon>Straboviridae</taxon>
        <taxon>Tevenvirinae</taxon>
        <taxon>Gelderlandvirus</taxon>
        <taxon>Gelderlandvirus cgg41</taxon>
    </lineage>
</organism>
<dbReference type="KEGG" id="vg:29060316"/>
<sequence length="46" mass="5417">MAGIIITFLFFWFIDYLINRKDKFIITTSGEKQIGHTTDIQSNQHN</sequence>
<evidence type="ECO:0000313" key="2">
    <source>
        <dbReference type="Proteomes" id="UP000204511"/>
    </source>
</evidence>
<evidence type="ECO:0000313" key="1">
    <source>
        <dbReference type="EMBL" id="ANA49486.1"/>
    </source>
</evidence>
<dbReference type="Proteomes" id="UP000204511">
    <property type="component" value="Genome"/>
</dbReference>
<proteinExistence type="predicted"/>
<dbReference type="RefSeq" id="YP_009286498.1">
    <property type="nucleotide sequence ID" value="NC_031065.1"/>
</dbReference>